<feature type="region of interest" description="Disordered" evidence="1">
    <location>
        <begin position="54"/>
        <end position="77"/>
    </location>
</feature>
<evidence type="ECO:0000256" key="1">
    <source>
        <dbReference type="SAM" id="MobiDB-lite"/>
    </source>
</evidence>
<reference evidence="2" key="2">
    <citation type="journal article" date="2015" name="Data Brief">
        <title>Shoot transcriptome of the giant reed, Arundo donax.</title>
        <authorList>
            <person name="Barrero R.A."/>
            <person name="Guerrero F.D."/>
            <person name="Moolhuijzen P."/>
            <person name="Goolsby J.A."/>
            <person name="Tidwell J."/>
            <person name="Bellgard S.E."/>
            <person name="Bellgard M.I."/>
        </authorList>
    </citation>
    <scope>NUCLEOTIDE SEQUENCE</scope>
    <source>
        <tissue evidence="2">Shoot tissue taken approximately 20 cm above the soil surface</tissue>
    </source>
</reference>
<sequence>MAKNSSTMPAAYVLTPTHAPILSRLSDTAFIRGRRSGSASTHLSATWNAATTSFRAPASRSTEASASSDSGRPSSNPCRTHLTISGACCCCSSGPGNDADEEDADGEPCSGVFPVSSSSRTTPKEYTSDFWLGGRAPGARASGARYELGRSNAAAGGLA</sequence>
<feature type="compositionally biased region" description="Low complexity" evidence="1">
    <location>
        <begin position="56"/>
        <end position="75"/>
    </location>
</feature>
<dbReference type="EMBL" id="GBRH01217778">
    <property type="protein sequence ID" value="JAD80117.1"/>
    <property type="molecule type" value="Transcribed_RNA"/>
</dbReference>
<protein>
    <submittedName>
        <fullName evidence="2">Uncharacterized protein</fullName>
    </submittedName>
</protein>
<dbReference type="AlphaFoldDB" id="A0A0A9D8S4"/>
<reference evidence="2" key="1">
    <citation type="submission" date="2014-09" db="EMBL/GenBank/DDBJ databases">
        <authorList>
            <person name="Magalhaes I.L.F."/>
            <person name="Oliveira U."/>
            <person name="Santos F.R."/>
            <person name="Vidigal T.H.D.A."/>
            <person name="Brescovit A.D."/>
            <person name="Santos A.J."/>
        </authorList>
    </citation>
    <scope>NUCLEOTIDE SEQUENCE</scope>
    <source>
        <tissue evidence="2">Shoot tissue taken approximately 20 cm above the soil surface</tissue>
    </source>
</reference>
<accession>A0A0A9D8S4</accession>
<name>A0A0A9D8S4_ARUDO</name>
<organism evidence="2">
    <name type="scientific">Arundo donax</name>
    <name type="common">Giant reed</name>
    <name type="synonym">Donax arundinaceus</name>
    <dbReference type="NCBI Taxonomy" id="35708"/>
    <lineage>
        <taxon>Eukaryota</taxon>
        <taxon>Viridiplantae</taxon>
        <taxon>Streptophyta</taxon>
        <taxon>Embryophyta</taxon>
        <taxon>Tracheophyta</taxon>
        <taxon>Spermatophyta</taxon>
        <taxon>Magnoliopsida</taxon>
        <taxon>Liliopsida</taxon>
        <taxon>Poales</taxon>
        <taxon>Poaceae</taxon>
        <taxon>PACMAD clade</taxon>
        <taxon>Arundinoideae</taxon>
        <taxon>Arundineae</taxon>
        <taxon>Arundo</taxon>
    </lineage>
</organism>
<proteinExistence type="predicted"/>
<evidence type="ECO:0000313" key="2">
    <source>
        <dbReference type="EMBL" id="JAD80117.1"/>
    </source>
</evidence>